<sequence length="40" mass="4499">MYKESLHRTISWAVLSSAGEIHSMSTWKIKSEHTSSDCSS</sequence>
<organism evidence="1 2">
    <name type="scientific">Adineta steineri</name>
    <dbReference type="NCBI Taxonomy" id="433720"/>
    <lineage>
        <taxon>Eukaryota</taxon>
        <taxon>Metazoa</taxon>
        <taxon>Spiralia</taxon>
        <taxon>Gnathifera</taxon>
        <taxon>Rotifera</taxon>
        <taxon>Eurotatoria</taxon>
        <taxon>Bdelloidea</taxon>
        <taxon>Adinetida</taxon>
        <taxon>Adinetidae</taxon>
        <taxon>Adineta</taxon>
    </lineage>
</organism>
<evidence type="ECO:0000313" key="1">
    <source>
        <dbReference type="EMBL" id="CAF1232137.1"/>
    </source>
</evidence>
<evidence type="ECO:0000313" key="2">
    <source>
        <dbReference type="Proteomes" id="UP000663891"/>
    </source>
</evidence>
<dbReference type="Proteomes" id="UP000663891">
    <property type="component" value="Unassembled WGS sequence"/>
</dbReference>
<reference evidence="1" key="1">
    <citation type="submission" date="2021-02" db="EMBL/GenBank/DDBJ databases">
        <authorList>
            <person name="Nowell W R."/>
        </authorList>
    </citation>
    <scope>NUCLEOTIDE SEQUENCE</scope>
</reference>
<name>A0A814YP45_9BILA</name>
<accession>A0A814YP45</accession>
<dbReference type="AlphaFoldDB" id="A0A814YP45"/>
<feature type="non-terminal residue" evidence="1">
    <location>
        <position position="40"/>
    </location>
</feature>
<comment type="caution">
    <text evidence="1">The sequence shown here is derived from an EMBL/GenBank/DDBJ whole genome shotgun (WGS) entry which is preliminary data.</text>
</comment>
<dbReference type="EMBL" id="CAJNON010000382">
    <property type="protein sequence ID" value="CAF1232137.1"/>
    <property type="molecule type" value="Genomic_DNA"/>
</dbReference>
<proteinExistence type="predicted"/>
<protein>
    <submittedName>
        <fullName evidence="1">Uncharacterized protein</fullName>
    </submittedName>
</protein>
<gene>
    <name evidence="1" type="ORF">VCS650_LOCUS27311</name>
</gene>